<organism evidence="2 3">
    <name type="scientific">Deinococcus marmoris</name>
    <dbReference type="NCBI Taxonomy" id="249408"/>
    <lineage>
        <taxon>Bacteria</taxon>
        <taxon>Thermotogati</taxon>
        <taxon>Deinococcota</taxon>
        <taxon>Deinococci</taxon>
        <taxon>Deinococcales</taxon>
        <taxon>Deinococcaceae</taxon>
        <taxon>Deinococcus</taxon>
    </lineage>
</organism>
<dbReference type="PANTHER" id="PTHR14237">
    <property type="entry name" value="MOLYBDOPTERIN COFACTOR SULFURASE MOSC"/>
    <property type="match status" value="1"/>
</dbReference>
<dbReference type="AlphaFoldDB" id="A0A1U7NZB4"/>
<dbReference type="PANTHER" id="PTHR14237:SF19">
    <property type="entry name" value="MITOCHONDRIAL AMIDOXIME REDUCING COMPONENT 1"/>
    <property type="match status" value="1"/>
</dbReference>
<keyword evidence="3" id="KW-1185">Reference proteome</keyword>
<dbReference type="GO" id="GO:0030170">
    <property type="term" value="F:pyridoxal phosphate binding"/>
    <property type="evidence" value="ECO:0007669"/>
    <property type="project" value="InterPro"/>
</dbReference>
<evidence type="ECO:0000259" key="1">
    <source>
        <dbReference type="PROSITE" id="PS51340"/>
    </source>
</evidence>
<dbReference type="Pfam" id="PF03476">
    <property type="entry name" value="MOSC_N"/>
    <property type="match status" value="1"/>
</dbReference>
<dbReference type="EMBL" id="MSTI01000070">
    <property type="protein sequence ID" value="OLV18250.1"/>
    <property type="molecule type" value="Genomic_DNA"/>
</dbReference>
<dbReference type="InterPro" id="IPR005302">
    <property type="entry name" value="MoCF_Sase_C"/>
</dbReference>
<dbReference type="Proteomes" id="UP000186607">
    <property type="component" value="Unassembled WGS sequence"/>
</dbReference>
<comment type="caution">
    <text evidence="2">The sequence shown here is derived from an EMBL/GenBank/DDBJ whole genome shotgun (WGS) entry which is preliminary data.</text>
</comment>
<reference evidence="2 3" key="1">
    <citation type="submission" date="2017-01" db="EMBL/GenBank/DDBJ databases">
        <title>Genome Analysis of Deinococcus marmoris KOPRI26562.</title>
        <authorList>
            <person name="Kim J.H."/>
            <person name="Oh H.-M."/>
        </authorList>
    </citation>
    <scope>NUCLEOTIDE SEQUENCE [LARGE SCALE GENOMIC DNA]</scope>
    <source>
        <strain evidence="2 3">KOPRI26562</strain>
    </source>
</reference>
<dbReference type="GO" id="GO:0003824">
    <property type="term" value="F:catalytic activity"/>
    <property type="evidence" value="ECO:0007669"/>
    <property type="project" value="InterPro"/>
</dbReference>
<evidence type="ECO:0000313" key="2">
    <source>
        <dbReference type="EMBL" id="OLV18250.1"/>
    </source>
</evidence>
<protein>
    <submittedName>
        <fullName evidence="2">Flavodoxin reductases (Ferredoxin-NADPH reductases) family 1</fullName>
    </submittedName>
</protein>
<name>A0A1U7NZB4_9DEIO</name>
<dbReference type="STRING" id="249408.BOO71_0006454"/>
<dbReference type="InterPro" id="IPR005303">
    <property type="entry name" value="MOCOS_middle"/>
</dbReference>
<accession>A0A1U7NZB4</accession>
<dbReference type="Pfam" id="PF03473">
    <property type="entry name" value="MOSC"/>
    <property type="match status" value="1"/>
</dbReference>
<dbReference type="InterPro" id="IPR011037">
    <property type="entry name" value="Pyrv_Knase-like_insert_dom_sf"/>
</dbReference>
<dbReference type="GO" id="GO:0030151">
    <property type="term" value="F:molybdenum ion binding"/>
    <property type="evidence" value="ECO:0007669"/>
    <property type="project" value="InterPro"/>
</dbReference>
<sequence>MPNSDPASNDPTANDPTSNPVTLSALYIYPIKSAGSVPLQQAEIGPRGLTHDRRWMVVDAAGRPVTQREFSSMRRIEVTLNGDGLHVTAPGMPALAVPWQPLGNRRAVDMWGDPLSGVTVSVEATAWISAFLDGTFDLVYLPDDAQRWQPEYKPFGSLLSFVDGNPFHLISEESLAAFNASLTRPVSHAEFRPNLVISGGAAYGEDFWRRIRVGNVAFEVVESCARCVILNVLPDGTRGAETLRTLARVRRHGQAAVFGQHLVQDAPHDQRMGRLQVGDAVEIVEVANTVNPVYV</sequence>
<proteinExistence type="predicted"/>
<dbReference type="PROSITE" id="PS51340">
    <property type="entry name" value="MOSC"/>
    <property type="match status" value="1"/>
</dbReference>
<dbReference type="SUPFAM" id="SSF50800">
    <property type="entry name" value="PK beta-barrel domain-like"/>
    <property type="match status" value="1"/>
</dbReference>
<dbReference type="SUPFAM" id="SSF141673">
    <property type="entry name" value="MOSC N-terminal domain-like"/>
    <property type="match status" value="1"/>
</dbReference>
<feature type="domain" description="MOSC" evidence="1">
    <location>
        <begin position="144"/>
        <end position="284"/>
    </location>
</feature>
<dbReference type="RefSeq" id="WP_075832277.1">
    <property type="nucleotide sequence ID" value="NZ_MSTI01000070.1"/>
</dbReference>
<dbReference type="OrthoDB" id="581532at2"/>
<evidence type="ECO:0000313" key="3">
    <source>
        <dbReference type="Proteomes" id="UP000186607"/>
    </source>
</evidence>
<gene>
    <name evidence="2" type="ORF">BOO71_0006454</name>
</gene>